<dbReference type="EMBL" id="OE179263">
    <property type="protein sequence ID" value="CAD7568218.1"/>
    <property type="molecule type" value="Genomic_DNA"/>
</dbReference>
<name>A0A7R9IWH4_TIMCA</name>
<evidence type="ECO:0000313" key="1">
    <source>
        <dbReference type="EMBL" id="CAD7568218.1"/>
    </source>
</evidence>
<accession>A0A7R9IWH4</accession>
<proteinExistence type="predicted"/>
<organism evidence="1">
    <name type="scientific">Timema californicum</name>
    <name type="common">California timema</name>
    <name type="synonym">Walking stick</name>
    <dbReference type="NCBI Taxonomy" id="61474"/>
    <lineage>
        <taxon>Eukaryota</taxon>
        <taxon>Metazoa</taxon>
        <taxon>Ecdysozoa</taxon>
        <taxon>Arthropoda</taxon>
        <taxon>Hexapoda</taxon>
        <taxon>Insecta</taxon>
        <taxon>Pterygota</taxon>
        <taxon>Neoptera</taxon>
        <taxon>Polyneoptera</taxon>
        <taxon>Phasmatodea</taxon>
        <taxon>Timematodea</taxon>
        <taxon>Timematoidea</taxon>
        <taxon>Timematidae</taxon>
        <taxon>Timema</taxon>
    </lineage>
</organism>
<sequence>MTASLPDSILRHVWEKNRLRKAWQISRDPVDKANWSRKFHAVREIVRKYRNSVWEDKNESLCVQDRSLWQMTRNLMRVPEPRPPIVGHNGVANSDQERADDLAEHLEAQFVPTDNPSDPVHVAHVAQVIGEVSYRPLDEPEPMEVTEMSRAIAALSLNKALGPKMYNWGHDTVCDVSVVLFIPELGEKRVTLPFKQKLNAVSCSASKQEIMNTPEFAKLCRKLKSQARTFNINETVDALKIISYMGVHSSSIIVQTLLQLIRHQVNDLSLQQIVFLEFVLKRMKSSSLTDALRIALPLVFEAQLETKIDRSNPSQLAELLYYSVQTRCSDSCIEFLLGTLNDLHHELDINSAKNGHVSMDLLDYLCERVVENGTLLENCRPATLISVISALAIANYKPENWGCIKDSILKNPLLQDEKLELPWIKISVNLALLDCFFNPLLERVFQEDFLKKFLDRKYNLLDHLQLLTLYHAVFTLHPTYSGPLPPSTIMQEAMSKNGEHVKDFPLKGALERGLGGSCYLLTKVHTKLGQFVDHVVVMRKGGYPVAINERSEQSTSSRQFVEDLIIPPNSQVVMIMCHLPNCYTNNCHRLRGHFVLVGKTLEALGYVSLLCLLKLATEITKSYNAVIMKSQGTPHGQQRSRLVTLLPSRSRPFQLLDDMARTCVRFTMLVSPPNSPTDNYRLGVKRYELSALLRPDHSVSTIAGLYQIYFQNLGQNKKLLSSH</sequence>
<dbReference type="AlphaFoldDB" id="A0A7R9IWH4"/>
<protein>
    <submittedName>
        <fullName evidence="1">(California timema) hypothetical protein</fullName>
    </submittedName>
</protein>
<gene>
    <name evidence="1" type="ORF">TCMB3V08_LOCUS989</name>
</gene>
<reference evidence="1" key="1">
    <citation type="submission" date="2020-11" db="EMBL/GenBank/DDBJ databases">
        <authorList>
            <person name="Tran Van P."/>
        </authorList>
    </citation>
    <scope>NUCLEOTIDE SEQUENCE</scope>
</reference>